<dbReference type="AlphaFoldDB" id="A0AAV3S1R5"/>
<reference evidence="2 3" key="1">
    <citation type="submission" date="2024-01" db="EMBL/GenBank/DDBJ databases">
        <title>The complete chloroplast genome sequence of Lithospermum erythrorhizon: insights into the phylogenetic relationship among Boraginaceae species and the maternal lineages of purple gromwells.</title>
        <authorList>
            <person name="Okada T."/>
            <person name="Watanabe K."/>
        </authorList>
    </citation>
    <scope>NUCLEOTIDE SEQUENCE [LARGE SCALE GENOMIC DNA]</scope>
</reference>
<name>A0AAV3S1R5_LITER</name>
<evidence type="ECO:0000313" key="2">
    <source>
        <dbReference type="EMBL" id="GAA0186800.1"/>
    </source>
</evidence>
<dbReference type="Proteomes" id="UP001454036">
    <property type="component" value="Unassembled WGS sequence"/>
</dbReference>
<comment type="caution">
    <text evidence="2">The sequence shown here is derived from an EMBL/GenBank/DDBJ whole genome shotgun (WGS) entry which is preliminary data.</text>
</comment>
<dbReference type="EMBL" id="BAABME010014046">
    <property type="protein sequence ID" value="GAA0186800.1"/>
    <property type="molecule type" value="Genomic_DNA"/>
</dbReference>
<accession>A0AAV3S1R5</accession>
<organism evidence="2 3">
    <name type="scientific">Lithospermum erythrorhizon</name>
    <name type="common">Purple gromwell</name>
    <name type="synonym">Lithospermum officinale var. erythrorhizon</name>
    <dbReference type="NCBI Taxonomy" id="34254"/>
    <lineage>
        <taxon>Eukaryota</taxon>
        <taxon>Viridiplantae</taxon>
        <taxon>Streptophyta</taxon>
        <taxon>Embryophyta</taxon>
        <taxon>Tracheophyta</taxon>
        <taxon>Spermatophyta</taxon>
        <taxon>Magnoliopsida</taxon>
        <taxon>eudicotyledons</taxon>
        <taxon>Gunneridae</taxon>
        <taxon>Pentapetalae</taxon>
        <taxon>asterids</taxon>
        <taxon>lamiids</taxon>
        <taxon>Boraginales</taxon>
        <taxon>Boraginaceae</taxon>
        <taxon>Boraginoideae</taxon>
        <taxon>Lithospermeae</taxon>
        <taxon>Lithospermum</taxon>
    </lineage>
</organism>
<protein>
    <submittedName>
        <fullName evidence="2">Uncharacterized protein</fullName>
    </submittedName>
</protein>
<evidence type="ECO:0000313" key="3">
    <source>
        <dbReference type="Proteomes" id="UP001454036"/>
    </source>
</evidence>
<sequence length="246" mass="25907">MSDVADMTDPSVNPSVEDTTGKIDGPSFMSESSPGDLGENISGGNGVDVSQADETITEEVRSPSDVDLDKDVVEPSVKNTMHGLKGDSTSGGDVLQLTIDDPTSPNIQKFKFDQVVQHAESHAVLKPITYPSLLCSILESQKENILTFVDIEGPAFGFITISPKLMQGTHVVDIPLVTVDTGGASGSGTDEIANILRDEIRHLDGVIQSIFARKSILEACLRSLSGEDNPDADPAIGDSGSEAPQA</sequence>
<feature type="compositionally biased region" description="Basic and acidic residues" evidence="1">
    <location>
        <begin position="58"/>
        <end position="71"/>
    </location>
</feature>
<gene>
    <name evidence="2" type="ORF">LIER_34088</name>
</gene>
<feature type="region of interest" description="Disordered" evidence="1">
    <location>
        <begin position="227"/>
        <end position="246"/>
    </location>
</feature>
<feature type="region of interest" description="Disordered" evidence="1">
    <location>
        <begin position="1"/>
        <end position="71"/>
    </location>
</feature>
<keyword evidence="3" id="KW-1185">Reference proteome</keyword>
<evidence type="ECO:0000256" key="1">
    <source>
        <dbReference type="SAM" id="MobiDB-lite"/>
    </source>
</evidence>
<proteinExistence type="predicted"/>